<comment type="similarity">
    <text evidence="5">Belongs to the pyruvate, phosphate/water dikinase regulatory protein family. PSRP subfamily.</text>
</comment>
<sequence length="307" mass="34846">MAWTWKISENAAHCGTAKSRLSYPRFAISLRPRAQMKRSAFFISDGTGITAETLGQSLLAQFENITFAKFTRPYIDSVDKARAMVQQINLAAEKDGFRPIIFDTIVNQDIREILATSNGFMIDIFSTFLAPLEQELSEHSSYSVGKSHSIGHNSNYMERIEAVNFALDNDDGARTHYYDKADLILVGVSRCGKTPTCLYMAMQFGIRAANYPLTEDDMEHLTLPAALRAHSHKLFGLTIDPDRLTAIRNERKPNSRYSSYAQCEFEVREVENLFRRENIAHINSTHFSVEEISAKILVEKGVERRFK</sequence>
<dbReference type="GO" id="GO:0016776">
    <property type="term" value="F:phosphotransferase activity, phosphate group as acceptor"/>
    <property type="evidence" value="ECO:0007669"/>
    <property type="project" value="UniProtKB-UniRule"/>
</dbReference>
<evidence type="ECO:0000313" key="7">
    <source>
        <dbReference type="Proteomes" id="UP000277179"/>
    </source>
</evidence>
<name>A0A3M4QAV7_9PSED</name>
<evidence type="ECO:0000313" key="6">
    <source>
        <dbReference type="EMBL" id="RMQ87456.1"/>
    </source>
</evidence>
<keyword evidence="1 5" id="KW-0723">Serine/threonine-protein kinase</keyword>
<accession>A0A3M4QAV7</accession>
<keyword evidence="4 5" id="KW-0418">Kinase</keyword>
<dbReference type="EMBL" id="RBRL01000240">
    <property type="protein sequence ID" value="RMQ87456.1"/>
    <property type="molecule type" value="Genomic_DNA"/>
</dbReference>
<organism evidence="6 7">
    <name type="scientific">Pseudomonas salomonii</name>
    <dbReference type="NCBI Taxonomy" id="191391"/>
    <lineage>
        <taxon>Bacteria</taxon>
        <taxon>Pseudomonadati</taxon>
        <taxon>Pseudomonadota</taxon>
        <taxon>Gammaproteobacteria</taxon>
        <taxon>Pseudomonadales</taxon>
        <taxon>Pseudomonadaceae</taxon>
        <taxon>Pseudomonas</taxon>
    </lineage>
</organism>
<evidence type="ECO:0000256" key="1">
    <source>
        <dbReference type="ARBA" id="ARBA00022527"/>
    </source>
</evidence>
<dbReference type="AlphaFoldDB" id="A0A3M4QAV7"/>
<dbReference type="Pfam" id="PF03618">
    <property type="entry name" value="Kinase-PPPase"/>
    <property type="match status" value="1"/>
</dbReference>
<dbReference type="EC" id="2.7.4.28" evidence="5"/>
<dbReference type="PANTHER" id="PTHR31756:SF3">
    <property type="entry name" value="PYRUVATE, PHOSPHATE DIKINASE REGULATORY PROTEIN 1, CHLOROPLASTIC"/>
    <property type="match status" value="1"/>
</dbReference>
<proteinExistence type="inferred from homology"/>
<reference evidence="6 7" key="1">
    <citation type="submission" date="2018-08" db="EMBL/GenBank/DDBJ databases">
        <title>Recombination of ecologically and evolutionarily significant loci maintains genetic cohesion in the Pseudomonas syringae species complex.</title>
        <authorList>
            <person name="Dillon M."/>
            <person name="Thakur S."/>
            <person name="Almeida R.N.D."/>
            <person name="Weir B.S."/>
            <person name="Guttman D.S."/>
        </authorList>
    </citation>
    <scope>NUCLEOTIDE SEQUENCE [LARGE SCALE GENOMIC DNA]</scope>
    <source>
        <strain evidence="6 7">ICMP 11288</strain>
    </source>
</reference>
<dbReference type="HAMAP" id="MF_01062">
    <property type="entry name" value="PSRP"/>
    <property type="match status" value="1"/>
</dbReference>
<dbReference type="GO" id="GO:0004674">
    <property type="term" value="F:protein serine/threonine kinase activity"/>
    <property type="evidence" value="ECO:0007669"/>
    <property type="project" value="UniProtKB-UniRule"/>
</dbReference>
<evidence type="ECO:0000256" key="3">
    <source>
        <dbReference type="ARBA" id="ARBA00022741"/>
    </source>
</evidence>
<gene>
    <name evidence="6" type="ORF">ALP97_04741</name>
</gene>
<evidence type="ECO:0000256" key="5">
    <source>
        <dbReference type="HAMAP-Rule" id="MF_01062"/>
    </source>
</evidence>
<dbReference type="GO" id="GO:0043531">
    <property type="term" value="F:ADP binding"/>
    <property type="evidence" value="ECO:0007669"/>
    <property type="project" value="UniProtKB-UniRule"/>
</dbReference>
<dbReference type="Proteomes" id="UP000277179">
    <property type="component" value="Unassembled WGS sequence"/>
</dbReference>
<dbReference type="EC" id="2.7.11.33" evidence="5"/>
<evidence type="ECO:0000256" key="2">
    <source>
        <dbReference type="ARBA" id="ARBA00022679"/>
    </source>
</evidence>
<dbReference type="GO" id="GO:0005524">
    <property type="term" value="F:ATP binding"/>
    <property type="evidence" value="ECO:0007669"/>
    <property type="project" value="InterPro"/>
</dbReference>
<evidence type="ECO:0000256" key="4">
    <source>
        <dbReference type="ARBA" id="ARBA00022777"/>
    </source>
</evidence>
<comment type="catalytic activity">
    <reaction evidence="5">
        <text>[pyruvate, water dikinase]-phosphate + phosphate + H(+) = [pyruvate, water dikinase] + diphosphate</text>
        <dbReference type="Rhea" id="RHEA:48580"/>
        <dbReference type="Rhea" id="RHEA-COMP:11425"/>
        <dbReference type="Rhea" id="RHEA-COMP:11426"/>
        <dbReference type="ChEBI" id="CHEBI:15378"/>
        <dbReference type="ChEBI" id="CHEBI:33019"/>
        <dbReference type="ChEBI" id="CHEBI:43176"/>
        <dbReference type="ChEBI" id="CHEBI:43474"/>
        <dbReference type="ChEBI" id="CHEBI:68546"/>
        <dbReference type="EC" id="2.7.4.28"/>
    </reaction>
</comment>
<comment type="caution">
    <text evidence="6">The sequence shown here is derived from an EMBL/GenBank/DDBJ whole genome shotgun (WGS) entry which is preliminary data.</text>
</comment>
<comment type="function">
    <text evidence="5">Bifunctional serine/threonine kinase and phosphorylase involved in the regulation of the phosphoenolpyruvate synthase (PEPS) by catalyzing its phosphorylation/dephosphorylation.</text>
</comment>
<comment type="catalytic activity">
    <reaction evidence="5">
        <text>[pyruvate, water dikinase] + ADP = [pyruvate, water dikinase]-phosphate + AMP + H(+)</text>
        <dbReference type="Rhea" id="RHEA:46020"/>
        <dbReference type="Rhea" id="RHEA-COMP:11425"/>
        <dbReference type="Rhea" id="RHEA-COMP:11426"/>
        <dbReference type="ChEBI" id="CHEBI:15378"/>
        <dbReference type="ChEBI" id="CHEBI:43176"/>
        <dbReference type="ChEBI" id="CHEBI:68546"/>
        <dbReference type="ChEBI" id="CHEBI:456215"/>
        <dbReference type="ChEBI" id="CHEBI:456216"/>
        <dbReference type="EC" id="2.7.11.33"/>
    </reaction>
</comment>
<keyword evidence="3 5" id="KW-0547">Nucleotide-binding</keyword>
<dbReference type="NCBIfam" id="NF003742">
    <property type="entry name" value="PRK05339.1"/>
    <property type="match status" value="1"/>
</dbReference>
<dbReference type="InterPro" id="IPR026530">
    <property type="entry name" value="PSRP"/>
</dbReference>
<protein>
    <recommendedName>
        <fullName evidence="5">Putative phosphoenolpyruvate synthase regulatory protein</fullName>
        <shortName evidence="5">PEP synthase regulatory protein</shortName>
        <shortName evidence="5">PSRP</shortName>
        <ecNumber evidence="5">2.7.11.33</ecNumber>
        <ecNumber evidence="5">2.7.4.28</ecNumber>
    </recommendedName>
    <alternativeName>
        <fullName evidence="5">Pyruvate, water dikinase regulatory protein</fullName>
    </alternativeName>
</protein>
<dbReference type="InterPro" id="IPR005177">
    <property type="entry name" value="Kinase-pyrophosphorylase"/>
</dbReference>
<dbReference type="PANTHER" id="PTHR31756">
    <property type="entry name" value="PYRUVATE, PHOSPHATE DIKINASE REGULATORY PROTEIN 1, CHLOROPLASTIC"/>
    <property type="match status" value="1"/>
</dbReference>
<feature type="binding site" evidence="5">
    <location>
        <begin position="187"/>
        <end position="194"/>
    </location>
    <ligand>
        <name>ADP</name>
        <dbReference type="ChEBI" id="CHEBI:456216"/>
    </ligand>
</feature>
<keyword evidence="2 5" id="KW-0808">Transferase</keyword>